<gene>
    <name evidence="8" type="primary">rps3</name>
</gene>
<dbReference type="SUPFAM" id="SSF54821">
    <property type="entry name" value="Ribosomal protein S3 C-terminal domain"/>
    <property type="match status" value="1"/>
</dbReference>
<protein>
    <recommendedName>
        <fullName evidence="4">Small ribosomal subunit protein uS3c</fullName>
    </recommendedName>
</protein>
<sequence>MSVHPLGFRIGITKKHQSQWFARFHKNNYKNNVIEDRMLINYLLNNYFFNTQTKKKVLSNKNVSTKSILSKITRITIERNLIPAEIIIHIHAVNCYHLLSNLHSKTNATLFTGKHVRPTPKESTKKNILLNLVQRKINLFVNKLIHIKKQRVSNPITQRSFLGPLYNPIKTLRANTHNHALSGDALSINEVSRGGQKKGGLNATLIRLRFSRDNNHLSRYDNHRLTVSILTSHKTHFGTPNNITTPKERFVSAFISILNKKFLQSLKAKFNNKNTLFLEYLSSLIKRKASNKNLSSNAGILRATTKTPLLISESYKSKDRRSRYKQTLRKKTLSNLRKKYFTKINLVTEDRRSRSNKTTQRSLHLKRLFLGNTKSHQHVQPTNIHATLQPTSIHATLQPIKYANYAPHSLLGDKESEDRRSRYSKIKILELLQQRIKLHKKQHFFHYLSSIKKFKIDSRCVNKICNQLLSSQLGSTKNKHSKLGCKTSTQNKHSKLGSTHNKHSKLGSTHNKHSKLGSTHNKQESTMGLKQHVDESTTAFLIHSRGIQNTSFYPKIVLKFYSVGQKIHKTKALFVADTVAEALENRKSFKGVIKKQKGELMRSPGVKGIKIKVAGRLNGAEIARSEWVRAGRVPLQTLRANIDYAFKTAKTIYGLIGIKVWIYKN</sequence>
<dbReference type="Gene3D" id="3.30.1140.32">
    <property type="entry name" value="Ribosomal protein S3, C-terminal domain"/>
    <property type="match status" value="1"/>
</dbReference>
<feature type="region of interest" description="Disordered" evidence="6">
    <location>
        <begin position="476"/>
        <end position="529"/>
    </location>
</feature>
<feature type="compositionally biased region" description="Basic residues" evidence="6">
    <location>
        <begin position="492"/>
        <end position="515"/>
    </location>
</feature>
<evidence type="ECO:0000256" key="6">
    <source>
        <dbReference type="SAM" id="MobiDB-lite"/>
    </source>
</evidence>
<geneLocation type="plastid" evidence="8"/>
<keyword evidence="8" id="KW-0934">Plastid</keyword>
<evidence type="ECO:0000256" key="2">
    <source>
        <dbReference type="ARBA" id="ARBA00022980"/>
    </source>
</evidence>
<dbReference type="GO" id="GO:0006412">
    <property type="term" value="P:translation"/>
    <property type="evidence" value="ECO:0007669"/>
    <property type="project" value="InterPro"/>
</dbReference>
<dbReference type="GO" id="GO:0022627">
    <property type="term" value="C:cytosolic small ribosomal subunit"/>
    <property type="evidence" value="ECO:0007669"/>
    <property type="project" value="TreeGrafter"/>
</dbReference>
<dbReference type="InterPro" id="IPR005704">
    <property type="entry name" value="Ribosomal_uS3_bac-typ"/>
</dbReference>
<name>A0A1L2M5C3_9CHLO</name>
<dbReference type="HAMAP" id="MF_01309_B">
    <property type="entry name" value="Ribosomal_uS3_B"/>
    <property type="match status" value="1"/>
</dbReference>
<organism evidence="8">
    <name type="scientific">Polytoma uvella</name>
    <dbReference type="NCBI Taxonomy" id="40532"/>
    <lineage>
        <taxon>Eukaryota</taxon>
        <taxon>Viridiplantae</taxon>
        <taxon>Chlorophyta</taxon>
        <taxon>core chlorophytes</taxon>
        <taxon>Chlorophyceae</taxon>
        <taxon>CS clade</taxon>
        <taxon>Chlamydomonadales</taxon>
        <taxon>Chlamydomonadaceae</taxon>
        <taxon>Polytoma</taxon>
    </lineage>
</organism>
<keyword evidence="3 5" id="KW-0687">Ribonucleoprotein</keyword>
<evidence type="ECO:0000259" key="7">
    <source>
        <dbReference type="Pfam" id="PF00189"/>
    </source>
</evidence>
<dbReference type="GO" id="GO:0003735">
    <property type="term" value="F:structural constituent of ribosome"/>
    <property type="evidence" value="ECO:0007669"/>
    <property type="project" value="InterPro"/>
</dbReference>
<reference evidence="8" key="1">
    <citation type="submission" date="2016-09" db="EMBL/GenBank/DDBJ databases">
        <title>The plastid genome of Polytoma uvella is the largest known among non-photosynthetic algae and plants and reveals contrasting evolutionary paths to nonphotosynthetic life styles.</title>
        <authorList>
            <person name="Figueroa-Martinez F.J."/>
            <person name="Nedelcu A."/>
            <person name="Smith D.R."/>
            <person name="Reyes-Prieto A."/>
        </authorList>
    </citation>
    <scope>NUCLEOTIDE SEQUENCE</scope>
    <source>
        <strain evidence="8">UTEX 964</strain>
    </source>
</reference>
<dbReference type="Pfam" id="PF00189">
    <property type="entry name" value="Ribosomal_S3_C"/>
    <property type="match status" value="1"/>
</dbReference>
<dbReference type="NCBIfam" id="TIGR01009">
    <property type="entry name" value="rpsC_bact"/>
    <property type="match status" value="1"/>
</dbReference>
<dbReference type="GO" id="GO:0003723">
    <property type="term" value="F:RNA binding"/>
    <property type="evidence" value="ECO:0007669"/>
    <property type="project" value="InterPro"/>
</dbReference>
<evidence type="ECO:0000256" key="3">
    <source>
        <dbReference type="ARBA" id="ARBA00023274"/>
    </source>
</evidence>
<dbReference type="InterPro" id="IPR018280">
    <property type="entry name" value="Ribosomal_uS3_CS"/>
</dbReference>
<dbReference type="EMBL" id="KX828177">
    <property type="protein sequence ID" value="APD80660.1"/>
    <property type="molecule type" value="Genomic_DNA"/>
</dbReference>
<feature type="compositionally biased region" description="Polar residues" evidence="6">
    <location>
        <begin position="516"/>
        <end position="528"/>
    </location>
</feature>
<dbReference type="SUPFAM" id="SSF54814">
    <property type="entry name" value="Prokaryotic type KH domain (KH-domain type II)"/>
    <property type="match status" value="1"/>
</dbReference>
<dbReference type="InterPro" id="IPR009019">
    <property type="entry name" value="KH_sf_prok-type"/>
</dbReference>
<dbReference type="InterPro" id="IPR001351">
    <property type="entry name" value="Ribosomal_uS3_C"/>
</dbReference>
<evidence type="ECO:0000256" key="4">
    <source>
        <dbReference type="ARBA" id="ARBA00035154"/>
    </source>
</evidence>
<keyword evidence="2 5" id="KW-0689">Ribosomal protein</keyword>
<evidence type="ECO:0000256" key="5">
    <source>
        <dbReference type="RuleBase" id="RU003624"/>
    </source>
</evidence>
<comment type="similarity">
    <text evidence="1 5">Belongs to the universal ribosomal protein uS3 family.</text>
</comment>
<evidence type="ECO:0000256" key="1">
    <source>
        <dbReference type="ARBA" id="ARBA00010761"/>
    </source>
</evidence>
<dbReference type="InterPro" id="IPR036419">
    <property type="entry name" value="Ribosomal_S3_C_sf"/>
</dbReference>
<dbReference type="InterPro" id="IPR057258">
    <property type="entry name" value="Ribosomal_uS3"/>
</dbReference>
<dbReference type="AlphaFoldDB" id="A0A1L2M5C3"/>
<accession>A0A1L2M5C3</accession>
<evidence type="ECO:0000313" key="8">
    <source>
        <dbReference type="EMBL" id="APD80660.1"/>
    </source>
</evidence>
<dbReference type="PANTHER" id="PTHR11760:SF19">
    <property type="entry name" value="SMALL RIBOSOMAL SUBUNIT PROTEIN US3C"/>
    <property type="match status" value="1"/>
</dbReference>
<dbReference type="PANTHER" id="PTHR11760">
    <property type="entry name" value="30S/40S RIBOSOMAL PROTEIN S3"/>
    <property type="match status" value="1"/>
</dbReference>
<dbReference type="PROSITE" id="PS00548">
    <property type="entry name" value="RIBOSOMAL_S3"/>
    <property type="match status" value="1"/>
</dbReference>
<proteinExistence type="inferred from homology"/>
<feature type="domain" description="Small ribosomal subunit protein uS3 C-terminal" evidence="7">
    <location>
        <begin position="579"/>
        <end position="662"/>
    </location>
</feature>